<feature type="transmembrane region" description="Helical" evidence="2">
    <location>
        <begin position="99"/>
        <end position="120"/>
    </location>
</feature>
<evidence type="ECO:0000313" key="4">
    <source>
        <dbReference type="Proteomes" id="UP000030763"/>
    </source>
</evidence>
<feature type="compositionally biased region" description="Polar residues" evidence="1">
    <location>
        <begin position="392"/>
        <end position="402"/>
    </location>
</feature>
<dbReference type="GeneID" id="25337450"/>
<keyword evidence="4" id="KW-1185">Reference proteome</keyword>
<proteinExistence type="predicted"/>
<keyword evidence="2" id="KW-0812">Transmembrane</keyword>
<dbReference type="Proteomes" id="UP000030763">
    <property type="component" value="Unassembled WGS sequence"/>
</dbReference>
<keyword evidence="2" id="KW-0472">Membrane</keyword>
<evidence type="ECO:0000256" key="2">
    <source>
        <dbReference type="SAM" id="Phobius"/>
    </source>
</evidence>
<feature type="compositionally biased region" description="Polar residues" evidence="1">
    <location>
        <begin position="412"/>
        <end position="435"/>
    </location>
</feature>
<evidence type="ECO:0000256" key="1">
    <source>
        <dbReference type="SAM" id="MobiDB-lite"/>
    </source>
</evidence>
<reference evidence="3" key="2">
    <citation type="submission" date="2013-10" db="EMBL/GenBank/DDBJ databases">
        <authorList>
            <person name="Aslett M."/>
        </authorList>
    </citation>
    <scope>NUCLEOTIDE SEQUENCE [LARGE SCALE GENOMIC DNA]</scope>
    <source>
        <strain evidence="3">Weybridge</strain>
    </source>
</reference>
<dbReference type="VEuPathDB" id="ToxoDB:EMWEY_00034640"/>
<evidence type="ECO:0000313" key="3">
    <source>
        <dbReference type="EMBL" id="CDJ60763.1"/>
    </source>
</evidence>
<dbReference type="AlphaFoldDB" id="U6MCH4"/>
<protein>
    <submittedName>
        <fullName evidence="3">Uncharacterized protein</fullName>
    </submittedName>
</protein>
<name>U6MCH4_EIMMA</name>
<organism evidence="3 4">
    <name type="scientific">Eimeria maxima</name>
    <name type="common">Coccidian parasite</name>
    <dbReference type="NCBI Taxonomy" id="5804"/>
    <lineage>
        <taxon>Eukaryota</taxon>
        <taxon>Sar</taxon>
        <taxon>Alveolata</taxon>
        <taxon>Apicomplexa</taxon>
        <taxon>Conoidasida</taxon>
        <taxon>Coccidia</taxon>
        <taxon>Eucoccidiorida</taxon>
        <taxon>Eimeriorina</taxon>
        <taxon>Eimeriidae</taxon>
        <taxon>Eimeria</taxon>
    </lineage>
</organism>
<dbReference type="RefSeq" id="XP_013337413.1">
    <property type="nucleotide sequence ID" value="XM_013481959.1"/>
</dbReference>
<feature type="region of interest" description="Disordered" evidence="1">
    <location>
        <begin position="392"/>
        <end position="453"/>
    </location>
</feature>
<accession>U6MCH4</accession>
<reference evidence="3" key="1">
    <citation type="submission" date="2013-10" db="EMBL/GenBank/DDBJ databases">
        <title>Genomic analysis of the causative agents of coccidiosis in chickens.</title>
        <authorList>
            <person name="Reid A.J."/>
            <person name="Blake D."/>
            <person name="Billington K."/>
            <person name="Browne H."/>
            <person name="Dunn M."/>
            <person name="Hung S."/>
            <person name="Kawahara F."/>
            <person name="Miranda-Saavedra D."/>
            <person name="Mourier T."/>
            <person name="Nagra H."/>
            <person name="Otto T.D."/>
            <person name="Rawlings N."/>
            <person name="Sanchez A."/>
            <person name="Sanders M."/>
            <person name="Subramaniam C."/>
            <person name="Tay Y."/>
            <person name="Dear P."/>
            <person name="Doerig C."/>
            <person name="Gruber A."/>
            <person name="Parkinson J."/>
            <person name="Shirley M."/>
            <person name="Wan K.L."/>
            <person name="Berriman M."/>
            <person name="Tomley F."/>
            <person name="Pain A."/>
        </authorList>
    </citation>
    <scope>NUCLEOTIDE SEQUENCE [LARGE SCALE GENOMIC DNA]</scope>
    <source>
        <strain evidence="3">Weybridge</strain>
    </source>
</reference>
<sequence length="731" mass="78140">MYLVLRCAVYLVNSRKTSQTLRYLAVAEGENIEDPNVSCRNPSEGPSYVAGSTIAEEEGEEGLAWKRLSKRAHRYVTDLARLIHRSEPVLRRLDPQMRAMCIAGLLCLSLVELAALLTLLKGRHRQIVYREMHTIQRRIWALRDSIRNADLSISRQRHIKQLHILLDRIKEVEPATALTERQRLLRIKHLLQLQEMALGQLNIGIVWMRESLELREKAGVETKASDAAAKGVSLAVEGGAAVAAAAHVTAATSEGAITNTAALTSAAERRLASVVWSIRATVHKRREQVLLDALLSRWLREVHKVDLHYGLVRKSCLDAIAQMPRKNHMELLEDLQDTPLGRGEEPWESEDREGEDAEQGIVTPTPLEASSPKEALFAGGATGASLDLGRLNISTPSSQTEASAGELAGVSASPSEATTPAGERQQTTLHASSSLKAMPSRAASTVPSHVSPPTAAGHLEGFAFAAAPQPAVVPSSLAQSPGAAQDSKKPCATFFGSSLAALRYPGSLPMPSLISFRAAASAASAYTPKEITLWRTSGFVQGPVGPAAAASQGAPVASLGAMPASTASRPSPAVTEVFETPLEGSRPHLKATIMPPTHHHAYSTLSASPGEALRAWPSQAQGIDRVASKDPRTFIRGPAMQLFEASASPPLPASPFKLTEGRSSSEIPQSRVPVDIYGTPITFREWGLAANQRIPAAAGLLPTTKPDEPGPAAIAAGFAALEDRFRGESGQ</sequence>
<dbReference type="EMBL" id="HG721924">
    <property type="protein sequence ID" value="CDJ60763.1"/>
    <property type="molecule type" value="Genomic_DNA"/>
</dbReference>
<gene>
    <name evidence="3" type="ORF">EMWEY_00034640</name>
</gene>
<feature type="compositionally biased region" description="Acidic residues" evidence="1">
    <location>
        <begin position="346"/>
        <end position="358"/>
    </location>
</feature>
<keyword evidence="2" id="KW-1133">Transmembrane helix</keyword>
<feature type="region of interest" description="Disordered" evidence="1">
    <location>
        <begin position="334"/>
        <end position="371"/>
    </location>
</feature>
<dbReference type="OrthoDB" id="348621at2759"/>